<keyword evidence="5" id="KW-1185">Reference proteome</keyword>
<sequence>MLDEGGPTKWRRRRLIEARLWARRNPCFSCILFALFLVALLALCWNARSCLGAVTKSLGPVIEKLFPEDQQEIMNERIKRKARNHQVSIMDIEEVASQPPDSHQPIVEIQPDPENLCIAWRATKDCDSHGDPDPRQDRSCHEGIDPWQSGFCECVDEGGNKQKVTFDCSRDDQDLRESFTCSHVCLSTILVNKKRSQKLSRAEMLKLERAAEEEGVRKQEAAKRLHKEKQRLEDEEETRRKRTMELEADELLLDVHSLIEERKFKEANKLLEKAKGIYVEVGVIELTDEWNLLNLYSKPNATRKELVISGIADQLRQAMETYKSEDGEDEVSDDERERQERFRAARLQAIEAAKKKIEQIEEQNARLKLSPEQLRQRGIMERFQRREEERKMREAMAAQDRVGKEELEGLEAEKKFHEYLKAKHLNPEAGEQGRGEKDMEGEDKAQASQEPHSPPTKEEERKDFTDKGQQEEGAKSAAEEKGQAAEEKGEKGQEHLGVEGLKDVLKNYGLEDYEAKILDLGVETVEDLKYLDEEMIEKISEKPIHRNKLKKILMSFRNG</sequence>
<dbReference type="Proteomes" id="UP000011087">
    <property type="component" value="Unassembled WGS sequence"/>
</dbReference>
<reference evidence="3 5" key="1">
    <citation type="journal article" date="2012" name="Nature">
        <title>Algal genomes reveal evolutionary mosaicism and the fate of nucleomorphs.</title>
        <authorList>
            <consortium name="DOE Joint Genome Institute"/>
            <person name="Curtis B.A."/>
            <person name="Tanifuji G."/>
            <person name="Burki F."/>
            <person name="Gruber A."/>
            <person name="Irimia M."/>
            <person name="Maruyama S."/>
            <person name="Arias M.C."/>
            <person name="Ball S.G."/>
            <person name="Gile G.H."/>
            <person name="Hirakawa Y."/>
            <person name="Hopkins J.F."/>
            <person name="Kuo A."/>
            <person name="Rensing S.A."/>
            <person name="Schmutz J."/>
            <person name="Symeonidi A."/>
            <person name="Elias M."/>
            <person name="Eveleigh R.J."/>
            <person name="Herman E.K."/>
            <person name="Klute M.J."/>
            <person name="Nakayama T."/>
            <person name="Obornik M."/>
            <person name="Reyes-Prieto A."/>
            <person name="Armbrust E.V."/>
            <person name="Aves S.J."/>
            <person name="Beiko R.G."/>
            <person name="Coutinho P."/>
            <person name="Dacks J.B."/>
            <person name="Durnford D.G."/>
            <person name="Fast N.M."/>
            <person name="Green B.R."/>
            <person name="Grisdale C.J."/>
            <person name="Hempel F."/>
            <person name="Henrissat B."/>
            <person name="Hoppner M.P."/>
            <person name="Ishida K."/>
            <person name="Kim E."/>
            <person name="Koreny L."/>
            <person name="Kroth P.G."/>
            <person name="Liu Y."/>
            <person name="Malik S.B."/>
            <person name="Maier U.G."/>
            <person name="McRose D."/>
            <person name="Mock T."/>
            <person name="Neilson J.A."/>
            <person name="Onodera N.T."/>
            <person name="Poole A.M."/>
            <person name="Pritham E.J."/>
            <person name="Richards T.A."/>
            <person name="Rocap G."/>
            <person name="Roy S.W."/>
            <person name="Sarai C."/>
            <person name="Schaack S."/>
            <person name="Shirato S."/>
            <person name="Slamovits C.H."/>
            <person name="Spencer D.F."/>
            <person name="Suzuki S."/>
            <person name="Worden A.Z."/>
            <person name="Zauner S."/>
            <person name="Barry K."/>
            <person name="Bell C."/>
            <person name="Bharti A.K."/>
            <person name="Crow J.A."/>
            <person name="Grimwood J."/>
            <person name="Kramer R."/>
            <person name="Lindquist E."/>
            <person name="Lucas S."/>
            <person name="Salamov A."/>
            <person name="McFadden G.I."/>
            <person name="Lane C.E."/>
            <person name="Keeling P.J."/>
            <person name="Gray M.W."/>
            <person name="Grigoriev I.V."/>
            <person name="Archibald J.M."/>
        </authorList>
    </citation>
    <scope>NUCLEOTIDE SEQUENCE</scope>
    <source>
        <strain evidence="3 5">CCMP2712</strain>
    </source>
</reference>
<dbReference type="EMBL" id="JH992968">
    <property type="protein sequence ID" value="EKX53955.1"/>
    <property type="molecule type" value="Genomic_DNA"/>
</dbReference>
<evidence type="ECO:0000313" key="4">
    <source>
        <dbReference type="EnsemblProtists" id="EKX53955"/>
    </source>
</evidence>
<dbReference type="HOGENOM" id="CLU_487875_0_0_1"/>
<evidence type="ECO:0000256" key="2">
    <source>
        <dbReference type="SAM" id="MobiDB-lite"/>
    </source>
</evidence>
<gene>
    <name evidence="3" type="ORF">GUITHDRAFT_100205</name>
</gene>
<feature type="compositionally biased region" description="Basic and acidic residues" evidence="2">
    <location>
        <begin position="212"/>
        <end position="223"/>
    </location>
</feature>
<evidence type="ECO:0000313" key="5">
    <source>
        <dbReference type="Proteomes" id="UP000011087"/>
    </source>
</evidence>
<feature type="compositionally biased region" description="Basic and acidic residues" evidence="2">
    <location>
        <begin position="385"/>
        <end position="394"/>
    </location>
</feature>
<dbReference type="SUPFAM" id="SSF47769">
    <property type="entry name" value="SAM/Pointed domain"/>
    <property type="match status" value="1"/>
</dbReference>
<dbReference type="InterPro" id="IPR013761">
    <property type="entry name" value="SAM/pointed_sf"/>
</dbReference>
<protein>
    <recommendedName>
        <fullName evidence="6">SAM domain-containing protein</fullName>
    </recommendedName>
</protein>
<dbReference type="KEGG" id="gtt:GUITHDRAFT_100205"/>
<dbReference type="EnsemblProtists" id="EKX53955">
    <property type="protein sequence ID" value="EKX53955"/>
    <property type="gene ID" value="GUITHDRAFT_100205"/>
</dbReference>
<feature type="compositionally biased region" description="Basic and acidic residues" evidence="2">
    <location>
        <begin position="431"/>
        <end position="445"/>
    </location>
</feature>
<dbReference type="GeneID" id="17310924"/>
<keyword evidence="1" id="KW-0175">Coiled coil</keyword>
<feature type="region of interest" description="Disordered" evidence="2">
    <location>
        <begin position="212"/>
        <end position="238"/>
    </location>
</feature>
<dbReference type="AlphaFoldDB" id="L1K0I2"/>
<evidence type="ECO:0000256" key="1">
    <source>
        <dbReference type="SAM" id="Coils"/>
    </source>
</evidence>
<organism evidence="3">
    <name type="scientific">Guillardia theta (strain CCMP2712)</name>
    <name type="common">Cryptophyte</name>
    <dbReference type="NCBI Taxonomy" id="905079"/>
    <lineage>
        <taxon>Eukaryota</taxon>
        <taxon>Cryptophyceae</taxon>
        <taxon>Pyrenomonadales</taxon>
        <taxon>Geminigeraceae</taxon>
        <taxon>Guillardia</taxon>
    </lineage>
</organism>
<name>L1K0I2_GUITC</name>
<feature type="region of interest" description="Disordered" evidence="2">
    <location>
        <begin position="385"/>
        <end position="406"/>
    </location>
</feature>
<evidence type="ECO:0008006" key="6">
    <source>
        <dbReference type="Google" id="ProtNLM"/>
    </source>
</evidence>
<reference evidence="4" key="3">
    <citation type="submission" date="2015-06" db="UniProtKB">
        <authorList>
            <consortium name="EnsemblProtists"/>
        </authorList>
    </citation>
    <scope>IDENTIFICATION</scope>
</reference>
<proteinExistence type="predicted"/>
<dbReference type="Gene3D" id="1.10.150.50">
    <property type="entry name" value="Transcription Factor, Ets-1"/>
    <property type="match status" value="1"/>
</dbReference>
<feature type="compositionally biased region" description="Basic and acidic residues" evidence="2">
    <location>
        <begin position="455"/>
        <end position="500"/>
    </location>
</feature>
<dbReference type="RefSeq" id="XP_005840935.1">
    <property type="nucleotide sequence ID" value="XM_005840878.1"/>
</dbReference>
<evidence type="ECO:0000313" key="3">
    <source>
        <dbReference type="EMBL" id="EKX53955.1"/>
    </source>
</evidence>
<feature type="coiled-coil region" evidence="1">
    <location>
        <begin position="343"/>
        <end position="377"/>
    </location>
</feature>
<dbReference type="PaxDb" id="55529-EKX53955"/>
<accession>L1K0I2</accession>
<reference evidence="5" key="2">
    <citation type="submission" date="2012-11" db="EMBL/GenBank/DDBJ databases">
        <authorList>
            <person name="Kuo A."/>
            <person name="Curtis B.A."/>
            <person name="Tanifuji G."/>
            <person name="Burki F."/>
            <person name="Gruber A."/>
            <person name="Irimia M."/>
            <person name="Maruyama S."/>
            <person name="Arias M.C."/>
            <person name="Ball S.G."/>
            <person name="Gile G.H."/>
            <person name="Hirakawa Y."/>
            <person name="Hopkins J.F."/>
            <person name="Rensing S.A."/>
            <person name="Schmutz J."/>
            <person name="Symeonidi A."/>
            <person name="Elias M."/>
            <person name="Eveleigh R.J."/>
            <person name="Herman E.K."/>
            <person name="Klute M.J."/>
            <person name="Nakayama T."/>
            <person name="Obornik M."/>
            <person name="Reyes-Prieto A."/>
            <person name="Armbrust E.V."/>
            <person name="Aves S.J."/>
            <person name="Beiko R.G."/>
            <person name="Coutinho P."/>
            <person name="Dacks J.B."/>
            <person name="Durnford D.G."/>
            <person name="Fast N.M."/>
            <person name="Green B.R."/>
            <person name="Grisdale C."/>
            <person name="Hempe F."/>
            <person name="Henrissat B."/>
            <person name="Hoppner M.P."/>
            <person name="Ishida K.-I."/>
            <person name="Kim E."/>
            <person name="Koreny L."/>
            <person name="Kroth P.G."/>
            <person name="Liu Y."/>
            <person name="Malik S.-B."/>
            <person name="Maier U.G."/>
            <person name="McRose D."/>
            <person name="Mock T."/>
            <person name="Neilson J.A."/>
            <person name="Onodera N.T."/>
            <person name="Poole A.M."/>
            <person name="Pritham E.J."/>
            <person name="Richards T.A."/>
            <person name="Rocap G."/>
            <person name="Roy S.W."/>
            <person name="Sarai C."/>
            <person name="Schaack S."/>
            <person name="Shirato S."/>
            <person name="Slamovits C.H."/>
            <person name="Spencer D.F."/>
            <person name="Suzuki S."/>
            <person name="Worden A.Z."/>
            <person name="Zauner S."/>
            <person name="Barry K."/>
            <person name="Bell C."/>
            <person name="Bharti A.K."/>
            <person name="Crow J.A."/>
            <person name="Grimwood J."/>
            <person name="Kramer R."/>
            <person name="Lindquist E."/>
            <person name="Lucas S."/>
            <person name="Salamov A."/>
            <person name="McFadden G.I."/>
            <person name="Lane C.E."/>
            <person name="Keeling P.J."/>
            <person name="Gray M.W."/>
            <person name="Grigoriev I.V."/>
            <person name="Archibald J.M."/>
        </authorList>
    </citation>
    <scope>NUCLEOTIDE SEQUENCE</scope>
    <source>
        <strain evidence="5">CCMP2712</strain>
    </source>
</reference>
<feature type="region of interest" description="Disordered" evidence="2">
    <location>
        <begin position="421"/>
        <end position="500"/>
    </location>
</feature>